<dbReference type="RefSeq" id="XP_016654969.1">
    <property type="nucleotide sequence ID" value="XM_016799717.1"/>
</dbReference>
<evidence type="ECO:0000256" key="1">
    <source>
        <dbReference type="SAM" id="Coils"/>
    </source>
</evidence>
<gene>
    <name evidence="2" type="ORF">PCHAJ_000456600</name>
    <name evidence="3" type="ORF">PCHAS_1439700</name>
</gene>
<dbReference type="GeneID" id="3496046"/>
<organism evidence="3 4">
    <name type="scientific">Plasmodium chabaudi chabaudi</name>
    <dbReference type="NCBI Taxonomy" id="31271"/>
    <lineage>
        <taxon>Eukaryota</taxon>
        <taxon>Sar</taxon>
        <taxon>Alveolata</taxon>
        <taxon>Apicomplexa</taxon>
        <taxon>Aconoidasida</taxon>
        <taxon>Haemosporida</taxon>
        <taxon>Plasmodiidae</taxon>
        <taxon>Plasmodium</taxon>
        <taxon>Plasmodium (Vinckeia)</taxon>
    </lineage>
</organism>
<proteinExistence type="predicted"/>
<dbReference type="OrthoDB" id="369888at2759"/>
<name>A0A077TV59_PLACU</name>
<reference evidence="3" key="3">
    <citation type="submission" date="2019-05" db="EMBL/GenBank/DDBJ databases">
        <authorList>
            <consortium name="Pathogen Informatics"/>
        </authorList>
    </citation>
    <scope>NUCLEOTIDE SEQUENCE</scope>
    <source>
        <strain evidence="2 5">AJ</strain>
        <strain evidence="3">AS</strain>
    </source>
</reference>
<evidence type="ECO:0000313" key="4">
    <source>
        <dbReference type="Proteomes" id="UP000071118"/>
    </source>
</evidence>
<feature type="coiled-coil region" evidence="1">
    <location>
        <begin position="22"/>
        <end position="67"/>
    </location>
</feature>
<reference evidence="3 4" key="1">
    <citation type="journal article" date="2014" name="BMC Biol.">
        <title>A comprehensive evaluation of rodent malaria parasite genomes and gene expression.</title>
        <authorList>
            <person name="Otto T.D."/>
            <person name="Bohme U."/>
            <person name="Jackson A.P."/>
            <person name="Hunt M."/>
            <person name="Franke-Fayard B."/>
            <person name="Hoeijmakers W.A."/>
            <person name="Religa A.A."/>
            <person name="Robertson L."/>
            <person name="Sanders M."/>
            <person name="Ogun S.A."/>
            <person name="Cunningham D."/>
            <person name="Erhart A."/>
            <person name="Billker O."/>
            <person name="Khan S.M."/>
            <person name="Stunnenberg H.G."/>
            <person name="Langhorne J."/>
            <person name="Holder A.A."/>
            <person name="Waters A.P."/>
            <person name="Newbold C.I."/>
            <person name="Pain A."/>
            <person name="Berriman M."/>
            <person name="Janse C.J."/>
        </authorList>
    </citation>
    <scope>NUCLEOTIDE SEQUENCE [LARGE SCALE GENOMIC DNA]</scope>
    <source>
        <strain evidence="3 4">AS</strain>
    </source>
</reference>
<keyword evidence="1" id="KW-0175">Coiled coil</keyword>
<sequence length="261" mass="30769">MDDGVQKLLNQIGDMESKNRLIHIQIEELKTTEKELQKNEKELILEIENVCKQIKSMEKEEIELNNDISRVNLICKNVEATLHNEFVKVEIAAQKINQVEHYEEKDTSVSRDLIKCDDKIKNYLIKMKDSNNDYAILKEIKDNNFLLSHVSIDDLYEIYEDTKEKYQDNSFKNQCNKIAIVDYKTHSYFCNPIHILHMTDLLMEKLRSNKDSHFNFSSIANYYGLDKEKHNKQIENFGLSELNKIMINHYKSKKITVNSSI</sequence>
<dbReference type="AlphaFoldDB" id="A0A077TV59"/>
<accession>A0A077TV59</accession>
<dbReference type="EMBL" id="LT608180">
    <property type="protein sequence ID" value="SCM26494.1"/>
    <property type="molecule type" value="Genomic_DNA"/>
</dbReference>
<evidence type="ECO:0000313" key="3">
    <source>
        <dbReference type="EMBL" id="VTZ71074.1"/>
    </source>
</evidence>
<protein>
    <submittedName>
        <fullName evidence="3">Uncharacterized protein</fullName>
    </submittedName>
</protein>
<keyword evidence="4" id="KW-1185">Reference proteome</keyword>
<dbReference type="VEuPathDB" id="PlasmoDB:PCHAS_1439700"/>
<dbReference type="KEGG" id="pcb:PCHAS_1439700"/>
<reference evidence="3" key="2">
    <citation type="submission" date="2014-05" db="EMBL/GenBank/DDBJ databases">
        <authorList>
            <person name="Aslett M.A."/>
            <person name="De Silva N."/>
        </authorList>
    </citation>
    <scope>NUCLEOTIDE SEQUENCE</scope>
    <source>
        <strain evidence="3">AS</strain>
    </source>
</reference>
<evidence type="ECO:0000313" key="2">
    <source>
        <dbReference type="EMBL" id="SCM26494.1"/>
    </source>
</evidence>
<dbReference type="Proteomes" id="UP000507163">
    <property type="component" value="Chromosome 14"/>
</dbReference>
<dbReference type="Proteomes" id="UP000071118">
    <property type="component" value="Chromosome 14"/>
</dbReference>
<evidence type="ECO:0000313" key="5">
    <source>
        <dbReference type="Proteomes" id="UP000507163"/>
    </source>
</evidence>
<dbReference type="EMBL" id="LK022891">
    <property type="protein sequence ID" value="VTZ71074.1"/>
    <property type="molecule type" value="Genomic_DNA"/>
</dbReference>